<name>A0A1G1X5W7_9BACT</name>
<organism evidence="1 2">
    <name type="scientific">Candidatus Andersenbacteria bacterium RIFCSPHIGHO2_12_FULL_45_11b</name>
    <dbReference type="NCBI Taxonomy" id="1797282"/>
    <lineage>
        <taxon>Bacteria</taxon>
        <taxon>Candidatus Anderseniibacteriota</taxon>
    </lineage>
</organism>
<comment type="caution">
    <text evidence="1">The sequence shown here is derived from an EMBL/GenBank/DDBJ whole genome shotgun (WGS) entry which is preliminary data.</text>
</comment>
<protein>
    <recommendedName>
        <fullName evidence="3">Peptidase A2 domain-containing protein</fullName>
    </recommendedName>
</protein>
<sequence length="155" mass="17262">MKFSYSPFSREHIVGAREGIIYKPTLPIIVHGPTGTFGLDALADTGSDQILFPRYVASLVGVSLGQQNSAHVSGVGEKRMPIFFVDGIELSLQSDGQAYRWPARVWFSDSDEMPALLGHIDFLQFFTSTFDGKTHELALEPNKEFPGKLTDLWKR</sequence>
<accession>A0A1G1X5W7</accession>
<evidence type="ECO:0000313" key="1">
    <source>
        <dbReference type="EMBL" id="OGY35406.1"/>
    </source>
</evidence>
<dbReference type="EMBL" id="MHHS01000050">
    <property type="protein sequence ID" value="OGY35406.1"/>
    <property type="molecule type" value="Genomic_DNA"/>
</dbReference>
<evidence type="ECO:0000313" key="2">
    <source>
        <dbReference type="Proteomes" id="UP000177941"/>
    </source>
</evidence>
<dbReference type="Proteomes" id="UP000177941">
    <property type="component" value="Unassembled WGS sequence"/>
</dbReference>
<proteinExistence type="predicted"/>
<gene>
    <name evidence="1" type="ORF">A3E36_01770</name>
</gene>
<reference evidence="1 2" key="1">
    <citation type="journal article" date="2016" name="Nat. Commun.">
        <title>Thousands of microbial genomes shed light on interconnected biogeochemical processes in an aquifer system.</title>
        <authorList>
            <person name="Anantharaman K."/>
            <person name="Brown C.T."/>
            <person name="Hug L.A."/>
            <person name="Sharon I."/>
            <person name="Castelle C.J."/>
            <person name="Probst A.J."/>
            <person name="Thomas B.C."/>
            <person name="Singh A."/>
            <person name="Wilkins M.J."/>
            <person name="Karaoz U."/>
            <person name="Brodie E.L."/>
            <person name="Williams K.H."/>
            <person name="Hubbard S.S."/>
            <person name="Banfield J.F."/>
        </authorList>
    </citation>
    <scope>NUCLEOTIDE SEQUENCE [LARGE SCALE GENOMIC DNA]</scope>
</reference>
<dbReference type="Gene3D" id="2.40.70.10">
    <property type="entry name" value="Acid Proteases"/>
    <property type="match status" value="1"/>
</dbReference>
<evidence type="ECO:0008006" key="3">
    <source>
        <dbReference type="Google" id="ProtNLM"/>
    </source>
</evidence>
<dbReference type="InterPro" id="IPR021109">
    <property type="entry name" value="Peptidase_aspartic_dom_sf"/>
</dbReference>
<dbReference type="AlphaFoldDB" id="A0A1G1X5W7"/>